<dbReference type="Pfam" id="PF13419">
    <property type="entry name" value="HAD_2"/>
    <property type="match status" value="1"/>
</dbReference>
<name>A0A844GRE5_9CHRO</name>
<proteinExistence type="predicted"/>
<keyword evidence="1" id="KW-0378">Hydrolase</keyword>
<dbReference type="InterPro" id="IPR036412">
    <property type="entry name" value="HAD-like_sf"/>
</dbReference>
<dbReference type="CDD" id="cd01427">
    <property type="entry name" value="HAD_like"/>
    <property type="match status" value="1"/>
</dbReference>
<dbReference type="InterPro" id="IPR023214">
    <property type="entry name" value="HAD_sf"/>
</dbReference>
<comment type="caution">
    <text evidence="1">The sequence shown here is derived from an EMBL/GenBank/DDBJ whole genome shotgun (WGS) entry which is preliminary data.</text>
</comment>
<dbReference type="SUPFAM" id="SSF56784">
    <property type="entry name" value="HAD-like"/>
    <property type="match status" value="1"/>
</dbReference>
<dbReference type="AlphaFoldDB" id="A0A844GRE5"/>
<evidence type="ECO:0000313" key="1">
    <source>
        <dbReference type="EMBL" id="MTF37499.1"/>
    </source>
</evidence>
<dbReference type="EMBL" id="WMIA01000001">
    <property type="protein sequence ID" value="MTF37499.1"/>
    <property type="molecule type" value="Genomic_DNA"/>
</dbReference>
<dbReference type="Proteomes" id="UP000437131">
    <property type="component" value="Unassembled WGS sequence"/>
</dbReference>
<organism evidence="1 2">
    <name type="scientific">Cyanobacterium aponinum 0216</name>
    <dbReference type="NCBI Taxonomy" id="2676140"/>
    <lineage>
        <taxon>Bacteria</taxon>
        <taxon>Bacillati</taxon>
        <taxon>Cyanobacteriota</taxon>
        <taxon>Cyanophyceae</taxon>
        <taxon>Oscillatoriophycideae</taxon>
        <taxon>Chroococcales</taxon>
        <taxon>Geminocystaceae</taxon>
        <taxon>Cyanobacterium</taxon>
    </lineage>
</organism>
<dbReference type="InterPro" id="IPR041492">
    <property type="entry name" value="HAD_2"/>
</dbReference>
<sequence>MKQNLKCVIFGDRHVIQDDDYLPETEKLIQFLINKNIKVLILSNDDDTEKDHRILLRDKLRQKYQQIDWYIADRNETIHKPKAEAVLSPLKQRDITASETIYIGNSDTDMKTAVNSKILFLNATWYGQQTDYGFQLETPKEIARFIDIFCLREHLWAYEIKDGDLEYYALGIYGTREEKYDYSHDARETAKFGRGHPDFWIKYLLSAVYFSGLHERIDYIAPYPGHKQGSTSVIEKDTIITFAKCFRKSYLSDLIERHTTSNKSAYARYNQQSLDHLNQLNTIKLNKYPINQKVGKPYTNCPLKKDKTVLVIDDFCTQGYSLETSRLYIQKTGAKVILLSLLKTICKDYERIIQIENFLPFQNNYLNNSIQTKKYSFSKYLIDNNAHQEIRAKLKEYDNWNW</sequence>
<dbReference type="InterPro" id="IPR029057">
    <property type="entry name" value="PRTase-like"/>
</dbReference>
<evidence type="ECO:0000313" key="2">
    <source>
        <dbReference type="Proteomes" id="UP000437131"/>
    </source>
</evidence>
<gene>
    <name evidence="1" type="ORF">GGC33_00920</name>
</gene>
<dbReference type="RefSeq" id="WP_155082422.1">
    <property type="nucleotide sequence ID" value="NZ_WMIA01000001.1"/>
</dbReference>
<dbReference type="SUPFAM" id="SSF53271">
    <property type="entry name" value="PRTase-like"/>
    <property type="match status" value="1"/>
</dbReference>
<dbReference type="CDD" id="cd06223">
    <property type="entry name" value="PRTases_typeI"/>
    <property type="match status" value="1"/>
</dbReference>
<protein>
    <submittedName>
        <fullName evidence="1">HAD hydrolase-like protein</fullName>
    </submittedName>
</protein>
<accession>A0A844GRE5</accession>
<dbReference type="InterPro" id="IPR000836">
    <property type="entry name" value="PRTase_dom"/>
</dbReference>
<reference evidence="1 2" key="1">
    <citation type="submission" date="2019-11" db="EMBL/GenBank/DDBJ databases">
        <title>Isolation of a new High Light Tolerant Cyanobacteria.</title>
        <authorList>
            <person name="Dobson Z."/>
            <person name="Vaughn N."/>
            <person name="Vaughn M."/>
            <person name="Fromme P."/>
            <person name="Mazor Y."/>
        </authorList>
    </citation>
    <scope>NUCLEOTIDE SEQUENCE [LARGE SCALE GENOMIC DNA]</scope>
    <source>
        <strain evidence="1 2">0216</strain>
    </source>
</reference>
<dbReference type="Gene3D" id="3.40.50.1000">
    <property type="entry name" value="HAD superfamily/HAD-like"/>
    <property type="match status" value="1"/>
</dbReference>
<dbReference type="GO" id="GO:0016787">
    <property type="term" value="F:hydrolase activity"/>
    <property type="evidence" value="ECO:0007669"/>
    <property type="project" value="UniProtKB-KW"/>
</dbReference>